<dbReference type="Pfam" id="PF17774">
    <property type="entry name" value="YlmH_RBD"/>
    <property type="match status" value="1"/>
</dbReference>
<dbReference type="Proteomes" id="UP000223596">
    <property type="component" value="Unassembled WGS sequence"/>
</dbReference>
<sequence>MNKEVILRGISKAEDKLLVARILDKYTLSQKIMSYTHSDFLDPYQQNVVRKCLEMSGIRDHVFYGGFSGAERTVVVFCPYYMPENIESEFSGFFEILKIKPNTRENFSHRDYLGSLMGLGIKREKIGDILVREDFAFVVVLKDIADYIRINLTKVGNARVEIDIVNPDELDILEPKVKEISSTVASLRLDSVASAGFGISRSKTADLIRGEKVAVNWETATNPARLVKEGDTISIRGKGRVVVEKVGNTTKKDRIHILLKKFI</sequence>
<dbReference type="SMART" id="SM00363">
    <property type="entry name" value="S4"/>
    <property type="match status" value="1"/>
</dbReference>
<reference evidence="3 4" key="1">
    <citation type="submission" date="2017-09" db="EMBL/GenBank/DDBJ databases">
        <title>Evaluation of Pacific Biosciences Sequencing Technology to Finishing C. thermocellum Genome Sequences.</title>
        <authorList>
            <person name="Brown S."/>
        </authorList>
    </citation>
    <scope>NUCLEOTIDE SEQUENCE [LARGE SCALE GENOMIC DNA]</scope>
    <source>
        <strain evidence="3 4">AD2</strain>
    </source>
</reference>
<dbReference type="Gene3D" id="3.30.1370.160">
    <property type="match status" value="1"/>
</dbReference>
<dbReference type="InterPro" id="IPR012677">
    <property type="entry name" value="Nucleotide-bd_a/b_plait_sf"/>
</dbReference>
<evidence type="ECO:0000313" key="3">
    <source>
        <dbReference type="EMBL" id="PFH02710.1"/>
    </source>
</evidence>
<dbReference type="InterPro" id="IPR002942">
    <property type="entry name" value="S4_RNA-bd"/>
</dbReference>
<dbReference type="PROSITE" id="PS50889">
    <property type="entry name" value="S4"/>
    <property type="match status" value="1"/>
</dbReference>
<dbReference type="GeneID" id="35805986"/>
<dbReference type="CDD" id="cd00165">
    <property type="entry name" value="S4"/>
    <property type="match status" value="1"/>
</dbReference>
<dbReference type="EMBL" id="PDBW01000001">
    <property type="protein sequence ID" value="PFH02710.1"/>
    <property type="molecule type" value="Genomic_DNA"/>
</dbReference>
<dbReference type="GO" id="GO:0003723">
    <property type="term" value="F:RNA binding"/>
    <property type="evidence" value="ECO:0007669"/>
    <property type="project" value="UniProtKB-KW"/>
</dbReference>
<protein>
    <submittedName>
        <fullName evidence="3">RNA-binding protein YlmH</fullName>
    </submittedName>
</protein>
<dbReference type="RefSeq" id="WP_003516370.1">
    <property type="nucleotide sequence ID" value="NZ_CP013828.1"/>
</dbReference>
<gene>
    <name evidence="3" type="ORF">M972_111496</name>
</gene>
<comment type="caution">
    <text evidence="3">The sequence shown here is derived from an EMBL/GenBank/DDBJ whole genome shotgun (WGS) entry which is preliminary data.</text>
</comment>
<evidence type="ECO:0000259" key="2">
    <source>
        <dbReference type="SMART" id="SM00363"/>
    </source>
</evidence>
<keyword evidence="1" id="KW-0694">RNA-binding</keyword>
<dbReference type="Gene3D" id="3.30.70.330">
    <property type="match status" value="1"/>
</dbReference>
<evidence type="ECO:0000313" key="4">
    <source>
        <dbReference type="Proteomes" id="UP000223596"/>
    </source>
</evidence>
<proteinExistence type="predicted"/>
<name>A0AB36TIR1_ACETH</name>
<organism evidence="3 4">
    <name type="scientific">Acetivibrio thermocellus AD2</name>
    <dbReference type="NCBI Taxonomy" id="1138384"/>
    <lineage>
        <taxon>Bacteria</taxon>
        <taxon>Bacillati</taxon>
        <taxon>Bacillota</taxon>
        <taxon>Clostridia</taxon>
        <taxon>Eubacteriales</taxon>
        <taxon>Oscillospiraceae</taxon>
        <taxon>Acetivibrio</taxon>
    </lineage>
</organism>
<accession>A0AB36TIR1</accession>
<feature type="domain" description="RNA-binding S4" evidence="2">
    <location>
        <begin position="187"/>
        <end position="248"/>
    </location>
</feature>
<dbReference type="PANTHER" id="PTHR13633:SF3">
    <property type="entry name" value="MITOCHONDRIAL TRANSCRIPTION RESCUE FACTOR 1"/>
    <property type="match status" value="1"/>
</dbReference>
<dbReference type="PANTHER" id="PTHR13633">
    <property type="entry name" value="MITOCHONDRIAL TRANSCRIPTION RESCUE FACTOR 1"/>
    <property type="match status" value="1"/>
</dbReference>
<dbReference type="Pfam" id="PF01479">
    <property type="entry name" value="S4"/>
    <property type="match status" value="1"/>
</dbReference>
<dbReference type="InterPro" id="IPR036986">
    <property type="entry name" value="S4_RNA-bd_sf"/>
</dbReference>
<evidence type="ECO:0000256" key="1">
    <source>
        <dbReference type="PROSITE-ProRule" id="PRU00182"/>
    </source>
</evidence>
<dbReference type="SUPFAM" id="SSF55174">
    <property type="entry name" value="Alpha-L RNA-binding motif"/>
    <property type="match status" value="1"/>
</dbReference>
<dbReference type="InterPro" id="IPR040591">
    <property type="entry name" value="RqcP2_RBD"/>
</dbReference>
<dbReference type="Gene3D" id="3.10.290.10">
    <property type="entry name" value="RNA-binding S4 domain"/>
    <property type="match status" value="1"/>
</dbReference>
<dbReference type="AlphaFoldDB" id="A0AB36TIR1"/>